<organism evidence="1 2">
    <name type="scientific">Ixodes persulcatus</name>
    <name type="common">Taiga tick</name>
    <dbReference type="NCBI Taxonomy" id="34615"/>
    <lineage>
        <taxon>Eukaryota</taxon>
        <taxon>Metazoa</taxon>
        <taxon>Ecdysozoa</taxon>
        <taxon>Arthropoda</taxon>
        <taxon>Chelicerata</taxon>
        <taxon>Arachnida</taxon>
        <taxon>Acari</taxon>
        <taxon>Parasitiformes</taxon>
        <taxon>Ixodida</taxon>
        <taxon>Ixodoidea</taxon>
        <taxon>Ixodidae</taxon>
        <taxon>Ixodinae</taxon>
        <taxon>Ixodes</taxon>
    </lineage>
</organism>
<dbReference type="EMBL" id="JABSTQ010005868">
    <property type="protein sequence ID" value="KAG0438400.1"/>
    <property type="molecule type" value="Genomic_DNA"/>
</dbReference>
<comment type="caution">
    <text evidence="1">The sequence shown here is derived from an EMBL/GenBank/DDBJ whole genome shotgun (WGS) entry which is preliminary data.</text>
</comment>
<keyword evidence="2" id="KW-1185">Reference proteome</keyword>
<accession>A0AC60QPG5</accession>
<sequence length="212" mass="23293">MADNGGCASTPTAKRKKQGARCSDRQLYMLIDYIFSNRVLVRAATESTLTTAERTALWDVITGRLNAEGPAWKERVEWKNLWNARVCAARKHDGLLAVEAARTGGGANPVGPLNEVETRILAIVGRDSSRGCGGLRPRQSLLSSSEASVTNTLFIRGVAVITANLLCGLHCQQSFSTKRRAWGRLQRCRFSRPASQLLQEVDSRLLIVVNRN</sequence>
<protein>
    <submittedName>
        <fullName evidence="1">Uncharacterized protein</fullName>
    </submittedName>
</protein>
<reference evidence="1 2" key="1">
    <citation type="journal article" date="2020" name="Cell">
        <title>Large-Scale Comparative Analyses of Tick Genomes Elucidate Their Genetic Diversity and Vector Capacities.</title>
        <authorList>
            <consortium name="Tick Genome and Microbiome Consortium (TIGMIC)"/>
            <person name="Jia N."/>
            <person name="Wang J."/>
            <person name="Shi W."/>
            <person name="Du L."/>
            <person name="Sun Y."/>
            <person name="Zhan W."/>
            <person name="Jiang J.F."/>
            <person name="Wang Q."/>
            <person name="Zhang B."/>
            <person name="Ji P."/>
            <person name="Bell-Sakyi L."/>
            <person name="Cui X.M."/>
            <person name="Yuan T.T."/>
            <person name="Jiang B.G."/>
            <person name="Yang W.F."/>
            <person name="Lam T.T."/>
            <person name="Chang Q.C."/>
            <person name="Ding S.J."/>
            <person name="Wang X.J."/>
            <person name="Zhu J.G."/>
            <person name="Ruan X.D."/>
            <person name="Zhao L."/>
            <person name="Wei J.T."/>
            <person name="Ye R.Z."/>
            <person name="Que T.C."/>
            <person name="Du C.H."/>
            <person name="Zhou Y.H."/>
            <person name="Cheng J.X."/>
            <person name="Dai P.F."/>
            <person name="Guo W.B."/>
            <person name="Han X.H."/>
            <person name="Huang E.J."/>
            <person name="Li L.F."/>
            <person name="Wei W."/>
            <person name="Gao Y.C."/>
            <person name="Liu J.Z."/>
            <person name="Shao H.Z."/>
            <person name="Wang X."/>
            <person name="Wang C.C."/>
            <person name="Yang T.C."/>
            <person name="Huo Q.B."/>
            <person name="Li W."/>
            <person name="Chen H.Y."/>
            <person name="Chen S.E."/>
            <person name="Zhou L.G."/>
            <person name="Ni X.B."/>
            <person name="Tian J.H."/>
            <person name="Sheng Y."/>
            <person name="Liu T."/>
            <person name="Pan Y.S."/>
            <person name="Xia L.Y."/>
            <person name="Li J."/>
            <person name="Zhao F."/>
            <person name="Cao W.C."/>
        </authorList>
    </citation>
    <scope>NUCLEOTIDE SEQUENCE [LARGE SCALE GENOMIC DNA]</scope>
    <source>
        <strain evidence="1">Iper-2018</strain>
    </source>
</reference>
<dbReference type="Proteomes" id="UP000805193">
    <property type="component" value="Unassembled WGS sequence"/>
</dbReference>
<name>A0AC60QPG5_IXOPE</name>
<evidence type="ECO:0000313" key="1">
    <source>
        <dbReference type="EMBL" id="KAG0438400.1"/>
    </source>
</evidence>
<proteinExistence type="predicted"/>
<gene>
    <name evidence="1" type="ORF">HPB47_017028</name>
</gene>
<evidence type="ECO:0000313" key="2">
    <source>
        <dbReference type="Proteomes" id="UP000805193"/>
    </source>
</evidence>